<feature type="region of interest" description="Disordered" evidence="1">
    <location>
        <begin position="1"/>
        <end position="53"/>
    </location>
</feature>
<feature type="compositionally biased region" description="Basic and acidic residues" evidence="1">
    <location>
        <begin position="1"/>
        <end position="14"/>
    </location>
</feature>
<evidence type="ECO:0000313" key="3">
    <source>
        <dbReference type="Proteomes" id="UP001150925"/>
    </source>
</evidence>
<reference evidence="2" key="1">
    <citation type="submission" date="2022-07" db="EMBL/GenBank/DDBJ databases">
        <title>Phylogenomic reconstructions and comparative analyses of Kickxellomycotina fungi.</title>
        <authorList>
            <person name="Reynolds N.K."/>
            <person name="Stajich J.E."/>
            <person name="Barry K."/>
            <person name="Grigoriev I.V."/>
            <person name="Crous P."/>
            <person name="Smith M.E."/>
        </authorList>
    </citation>
    <scope>NUCLEOTIDE SEQUENCE</scope>
    <source>
        <strain evidence="2">RSA 1196</strain>
    </source>
</reference>
<protein>
    <submittedName>
        <fullName evidence="2">Uncharacterized protein</fullName>
    </submittedName>
</protein>
<evidence type="ECO:0000313" key="2">
    <source>
        <dbReference type="EMBL" id="KAJ1951964.1"/>
    </source>
</evidence>
<accession>A0A9W8APF6</accession>
<feature type="non-terminal residue" evidence="2">
    <location>
        <position position="1"/>
    </location>
</feature>
<evidence type="ECO:0000256" key="1">
    <source>
        <dbReference type="SAM" id="MobiDB-lite"/>
    </source>
</evidence>
<gene>
    <name evidence="2" type="ORF">IWQ62_006329</name>
</gene>
<sequence>VLQREEVTSSKEEDQLPSEDFDLMNTRWEVPDDGDTTILDSRWSCASNMEPTD</sequence>
<dbReference type="Proteomes" id="UP001150925">
    <property type="component" value="Unassembled WGS sequence"/>
</dbReference>
<organism evidence="2 3">
    <name type="scientific">Dispira parvispora</name>
    <dbReference type="NCBI Taxonomy" id="1520584"/>
    <lineage>
        <taxon>Eukaryota</taxon>
        <taxon>Fungi</taxon>
        <taxon>Fungi incertae sedis</taxon>
        <taxon>Zoopagomycota</taxon>
        <taxon>Kickxellomycotina</taxon>
        <taxon>Dimargaritomycetes</taxon>
        <taxon>Dimargaritales</taxon>
        <taxon>Dimargaritaceae</taxon>
        <taxon>Dispira</taxon>
    </lineage>
</organism>
<dbReference type="EMBL" id="JANBPY010003358">
    <property type="protein sequence ID" value="KAJ1951964.1"/>
    <property type="molecule type" value="Genomic_DNA"/>
</dbReference>
<dbReference type="AlphaFoldDB" id="A0A9W8APF6"/>
<feature type="compositionally biased region" description="Polar residues" evidence="1">
    <location>
        <begin position="44"/>
        <end position="53"/>
    </location>
</feature>
<name>A0A9W8APF6_9FUNG</name>
<keyword evidence="3" id="KW-1185">Reference proteome</keyword>
<proteinExistence type="predicted"/>
<comment type="caution">
    <text evidence="2">The sequence shown here is derived from an EMBL/GenBank/DDBJ whole genome shotgun (WGS) entry which is preliminary data.</text>
</comment>